<dbReference type="CDD" id="cd23767">
    <property type="entry name" value="IQCD"/>
    <property type="match status" value="1"/>
</dbReference>
<evidence type="ECO:0000256" key="5">
    <source>
        <dbReference type="ARBA" id="ARBA00022515"/>
    </source>
</evidence>
<evidence type="ECO:0000256" key="4">
    <source>
        <dbReference type="ARBA" id="ARBA00022485"/>
    </source>
</evidence>
<evidence type="ECO:0000256" key="18">
    <source>
        <dbReference type="ARBA" id="ARBA00023163"/>
    </source>
</evidence>
<evidence type="ECO:0000256" key="14">
    <source>
        <dbReference type="ARBA" id="ARBA00023016"/>
    </source>
</evidence>
<dbReference type="PANTHER" id="PTHR23335:SF33">
    <property type="entry name" value="IQ MOTIF, EF-HAND BINDING SITE-RELATED"/>
    <property type="match status" value="1"/>
</dbReference>
<dbReference type="Gene3D" id="2.60.40.10">
    <property type="entry name" value="Immunoglobulins"/>
    <property type="match status" value="1"/>
</dbReference>
<evidence type="ECO:0000256" key="12">
    <source>
        <dbReference type="ARBA" id="ARBA00023014"/>
    </source>
</evidence>
<dbReference type="Gene3D" id="1.20.5.190">
    <property type="match status" value="1"/>
</dbReference>
<dbReference type="Pfam" id="PF01833">
    <property type="entry name" value="TIG"/>
    <property type="match status" value="1"/>
</dbReference>
<evidence type="ECO:0000256" key="9">
    <source>
        <dbReference type="ARBA" id="ARBA00022837"/>
    </source>
</evidence>
<dbReference type="SMART" id="SM00248">
    <property type="entry name" value="ANK"/>
    <property type="match status" value="2"/>
</dbReference>
<evidence type="ECO:0000256" key="21">
    <source>
        <dbReference type="SAM" id="MobiDB-lite"/>
    </source>
</evidence>
<keyword evidence="11" id="KW-0408">Iron</keyword>
<dbReference type="PANTHER" id="PTHR23335">
    <property type="entry name" value="CALMODULIN-BINDING TRANSCRIPTION ACTIVATOR CAMTA"/>
    <property type="match status" value="1"/>
</dbReference>
<protein>
    <recommendedName>
        <fullName evidence="22">CG-1 domain-containing protein</fullName>
    </recommendedName>
</protein>
<dbReference type="PROSITE" id="PS50088">
    <property type="entry name" value="ANK_REPEAT"/>
    <property type="match status" value="1"/>
</dbReference>
<feature type="region of interest" description="Disordered" evidence="21">
    <location>
        <begin position="44"/>
        <end position="82"/>
    </location>
</feature>
<dbReference type="InterPro" id="IPR002909">
    <property type="entry name" value="IPT_dom"/>
</dbReference>
<keyword evidence="24" id="KW-1185">Reference proteome</keyword>
<evidence type="ECO:0000256" key="17">
    <source>
        <dbReference type="ARBA" id="ARBA00023159"/>
    </source>
</evidence>
<keyword evidence="16" id="KW-0238">DNA-binding</keyword>
<keyword evidence="18" id="KW-0804">Transcription</keyword>
<dbReference type="Proteomes" id="UP000326396">
    <property type="component" value="Linkage Group LG8"/>
</dbReference>
<gene>
    <name evidence="23" type="ORF">E3N88_37409</name>
</gene>
<sequence length="1557" mass="175450">MSPIFVGRGNLVGTLNKFPPFGFCCLLASRFNIPAKNKFSPPAFPPDLALRRPPTTGAPASAASSCGDRRGRPDQKNRFAPTNLRNKSLFAMEVVRSQKKASSATASSNGGSILPLYRSAPTLEVRLEDFERFAIDRLIVLRGISDGLARGKKPDEMKKLVDDLWKANMRHPQASEYINKDIISHFVLRLVYCRSEELRKWFLSMESTLFRYRFQLENSFALMTELGISYKVVSQREFEDLQDKLTQVARSVSQPLPTVNGLYKVSFEEVPELVASRKVFIHKGYAYVAPNQVVSFIVPHFRSHLSKALVLTNRKWTSMIREQEKDRLTPIVEALATSYLGPDYCQDKEFGEMSLKDIDQVARTSFPLCMQHLFNTLRDDHHLKHGGRMQLGLFLKGVGLKLDDALAFWKAEFSQKVGAERFDKEYAYSIRHNYGKEGKRTDYTPYSCQKIILSTPGVGDHHGCPFRHFSEENLRAALGKMGVSSRAMEDVIEKAKSRHYQLACTLTFEALHTSSCDAGINHPNQYFRDSQKILKEKSVRRSCPIRSPELGYFIPLNNHELSTVAGVSYPLSEGCNLLALLKPAILVPLVPSDLFLAYVAVVQCSELIRNRRYNLADLVKEAQIRWLKPGEVFFILQNFEEKQLTNEPPQKPPSGSLFLFNKRVLRFFRKDGHSWRRKKDGRTVGEAHERLKVGNVEALNCYYAHGEVNPNFQRRSYWMLDSGMDHIVLVHYRDITMSGHSPGSISTSPTSSSTLIQGSNLYASQFTQSFGTFNHFREPYENSSSHSSIEFSSDVITKSNGTSPLSCTQVTEEIGGLPNFEIDQALRRIKEQLSLDEDNLKDISEFYSENEISNDSMFSVDDQDYGGVQDCSINYPSEQYSGEYVRPTQSHQQSEGELCITSQQTPLWNDVLKDNGNLVGDSSQKNYAYPSDQNEVLYEPRRNSVELQERYNSGYTDANNNLSVLLPDELENFKFPSYIPPRNSSSYTDIYSTIFEKDQTGMPLESDSSFTIARDQKFTIREIAPEWGYASEPTKVLIIGTFPCDLTKRQLYCMFGETEVPAEIIQEGVLCCYAPACLPGKVALCITSGNRECCSEIREFEYLEKSNNYKNNNLTEKKSRNSEELLLLVRFAQMLLFGDLCQNEGSLTAGDDSWSQVIETLIDGSLESSNMADWLLEELLKDKFQIWLSSRLQNKKGVASLSKREQGIIHMVSGLGFGWALNPILKSGVSVNFRDINGWTALHWAARFGRENMVAELLASGASAGAVTDPSQLDPNGQTPASIASTCGHKGLAGYLSEISLTTHPSLQLQQTELSRSSADREAETASVNSILKTSVVTNEDLSLKDTLAAVRNVTQAAARIQSAFRAHSFRKRQQKAYVSGDEYGITLSDIEGLSAASKLTFRNGNYHNAALSIQKKYRGWKGRKDFLALRQKVVKIQAHIRGYQVRKSFKVFCWAVGVVEKVVLRWRRKGVGLRGFKQELGAIDEIEDEDIVKVFRKEKVDVSIDEAVSRVLSMVDSQPARQQYRRMLQKHQQAKAEREGLESEAASTSEGDVMNT</sequence>
<evidence type="ECO:0000259" key="22">
    <source>
        <dbReference type="PROSITE" id="PS51437"/>
    </source>
</evidence>
<keyword evidence="4" id="KW-0004">4Fe-4S</keyword>
<keyword evidence="12" id="KW-0411">Iron-sulfur</keyword>
<dbReference type="GO" id="GO:0051539">
    <property type="term" value="F:4 iron, 4 sulfur cluster binding"/>
    <property type="evidence" value="ECO:0007669"/>
    <property type="project" value="UniProtKB-KW"/>
</dbReference>
<feature type="region of interest" description="Disordered" evidence="21">
    <location>
        <begin position="1527"/>
        <end position="1557"/>
    </location>
</feature>
<evidence type="ECO:0000256" key="15">
    <source>
        <dbReference type="ARBA" id="ARBA00023043"/>
    </source>
</evidence>
<comment type="cofactor">
    <cofactor evidence="1">
        <name>[4Fe-4S] cluster</name>
        <dbReference type="ChEBI" id="CHEBI:49883"/>
    </cofactor>
</comment>
<dbReference type="GO" id="GO:0006357">
    <property type="term" value="P:regulation of transcription by RNA polymerase II"/>
    <property type="evidence" value="ECO:0007669"/>
    <property type="project" value="TreeGrafter"/>
</dbReference>
<dbReference type="FunFam" id="1.20.930.80:FF:000002">
    <property type="entry name" value="DNA primase large subunit"/>
    <property type="match status" value="1"/>
</dbReference>
<dbReference type="Pfam" id="PF03859">
    <property type="entry name" value="CG-1"/>
    <property type="match status" value="1"/>
</dbReference>
<dbReference type="InterPro" id="IPR000048">
    <property type="entry name" value="IQ_motif_EF-hand-BS"/>
</dbReference>
<keyword evidence="8" id="KW-0677">Repeat</keyword>
<dbReference type="PROSITE" id="PS51437">
    <property type="entry name" value="CG_1"/>
    <property type="match status" value="1"/>
</dbReference>
<dbReference type="InterPro" id="IPR036770">
    <property type="entry name" value="Ankyrin_rpt-contain_sf"/>
</dbReference>
<evidence type="ECO:0000256" key="20">
    <source>
        <dbReference type="PROSITE-ProRule" id="PRU00023"/>
    </source>
</evidence>
<dbReference type="InterPro" id="IPR013783">
    <property type="entry name" value="Ig-like_fold"/>
</dbReference>
<evidence type="ECO:0000256" key="8">
    <source>
        <dbReference type="ARBA" id="ARBA00022737"/>
    </source>
</evidence>
<keyword evidence="10" id="KW-0112">Calmodulin-binding</keyword>
<comment type="similarity">
    <text evidence="3">Belongs to the CAMTA family.</text>
</comment>
<feature type="repeat" description="ANK" evidence="20">
    <location>
        <begin position="1237"/>
        <end position="1269"/>
    </location>
</feature>
<dbReference type="InterPro" id="IPR058560">
    <property type="entry name" value="DNA_primase_C"/>
</dbReference>
<dbReference type="GO" id="GO:0006269">
    <property type="term" value="P:DNA replication, synthesis of primer"/>
    <property type="evidence" value="ECO:0007669"/>
    <property type="project" value="UniProtKB-KW"/>
</dbReference>
<dbReference type="Pfam" id="PF04104">
    <property type="entry name" value="DNA_primase_lrg"/>
    <property type="match status" value="1"/>
</dbReference>
<keyword evidence="14" id="KW-0346">Stress response</keyword>
<dbReference type="SUPFAM" id="SSF48403">
    <property type="entry name" value="Ankyrin repeat"/>
    <property type="match status" value="1"/>
</dbReference>
<keyword evidence="13" id="KW-0805">Transcription regulation</keyword>
<proteinExistence type="inferred from homology"/>
<dbReference type="GO" id="GO:0046872">
    <property type="term" value="F:metal ion binding"/>
    <property type="evidence" value="ECO:0007669"/>
    <property type="project" value="UniProtKB-KW"/>
</dbReference>
<dbReference type="Gene3D" id="1.20.930.80">
    <property type="match status" value="1"/>
</dbReference>
<evidence type="ECO:0000256" key="3">
    <source>
        <dbReference type="ARBA" id="ARBA00008267"/>
    </source>
</evidence>
<dbReference type="InterPro" id="IPR014756">
    <property type="entry name" value="Ig_E-set"/>
</dbReference>
<keyword evidence="7" id="KW-0479">Metal-binding</keyword>
<dbReference type="CDD" id="cd07322">
    <property type="entry name" value="PriL_PriS_Eukaryotic"/>
    <property type="match status" value="1"/>
</dbReference>
<evidence type="ECO:0000256" key="19">
    <source>
        <dbReference type="ARBA" id="ARBA00023242"/>
    </source>
</evidence>
<dbReference type="SMART" id="SM01076">
    <property type="entry name" value="CG-1"/>
    <property type="match status" value="1"/>
</dbReference>
<organism evidence="23 24">
    <name type="scientific">Mikania micrantha</name>
    <name type="common">bitter vine</name>
    <dbReference type="NCBI Taxonomy" id="192012"/>
    <lineage>
        <taxon>Eukaryota</taxon>
        <taxon>Viridiplantae</taxon>
        <taxon>Streptophyta</taxon>
        <taxon>Embryophyta</taxon>
        <taxon>Tracheophyta</taxon>
        <taxon>Spermatophyta</taxon>
        <taxon>Magnoliopsida</taxon>
        <taxon>eudicotyledons</taxon>
        <taxon>Gunneridae</taxon>
        <taxon>Pentapetalae</taxon>
        <taxon>asterids</taxon>
        <taxon>campanulids</taxon>
        <taxon>Asterales</taxon>
        <taxon>Asteraceae</taxon>
        <taxon>Asteroideae</taxon>
        <taxon>Heliantheae alliance</taxon>
        <taxon>Eupatorieae</taxon>
        <taxon>Mikania</taxon>
    </lineage>
</organism>
<evidence type="ECO:0000313" key="24">
    <source>
        <dbReference type="Proteomes" id="UP000326396"/>
    </source>
</evidence>
<feature type="compositionally biased region" description="Polar residues" evidence="21">
    <location>
        <begin position="1546"/>
        <end position="1557"/>
    </location>
</feature>
<reference evidence="23 24" key="1">
    <citation type="submission" date="2019-05" db="EMBL/GenBank/DDBJ databases">
        <title>Mikania micrantha, genome provides insights into the molecular mechanism of rapid growth.</title>
        <authorList>
            <person name="Liu B."/>
        </authorList>
    </citation>
    <scope>NUCLEOTIDE SEQUENCE [LARGE SCALE GENOMIC DNA]</scope>
    <source>
        <strain evidence="23">NLD-2019</strain>
        <tissue evidence="23">Leaf</tissue>
    </source>
</reference>
<dbReference type="PROSITE" id="PS50096">
    <property type="entry name" value="IQ"/>
    <property type="match status" value="3"/>
</dbReference>
<keyword evidence="19" id="KW-0539">Nucleus</keyword>
<dbReference type="InterPro" id="IPR002110">
    <property type="entry name" value="Ankyrin_rpt"/>
</dbReference>
<dbReference type="GO" id="GO:0003712">
    <property type="term" value="F:transcription coregulator activity"/>
    <property type="evidence" value="ECO:0007669"/>
    <property type="project" value="TreeGrafter"/>
</dbReference>
<dbReference type="OrthoDB" id="421393at2759"/>
<feature type="domain" description="CG-1" evidence="22">
    <location>
        <begin position="615"/>
        <end position="741"/>
    </location>
</feature>
<evidence type="ECO:0000256" key="11">
    <source>
        <dbReference type="ARBA" id="ARBA00023004"/>
    </source>
</evidence>
<dbReference type="SMART" id="SM00015">
    <property type="entry name" value="IQ"/>
    <property type="match status" value="3"/>
</dbReference>
<evidence type="ECO:0000256" key="7">
    <source>
        <dbReference type="ARBA" id="ARBA00022723"/>
    </source>
</evidence>
<accession>A0A5N6LTB5</accession>
<feature type="compositionally biased region" description="Basic and acidic residues" evidence="21">
    <location>
        <begin position="67"/>
        <end position="77"/>
    </location>
</feature>
<dbReference type="PROSITE" id="PS50297">
    <property type="entry name" value="ANK_REP_REGION"/>
    <property type="match status" value="1"/>
</dbReference>
<keyword evidence="6" id="KW-0235">DNA replication</keyword>
<comment type="subcellular location">
    <subcellularLocation>
        <location evidence="2">Nucleus</location>
    </subcellularLocation>
</comment>
<dbReference type="GO" id="GO:0005634">
    <property type="term" value="C:nucleus"/>
    <property type="evidence" value="ECO:0007669"/>
    <property type="project" value="UniProtKB-SubCell"/>
</dbReference>
<evidence type="ECO:0000256" key="16">
    <source>
        <dbReference type="ARBA" id="ARBA00023125"/>
    </source>
</evidence>
<evidence type="ECO:0000256" key="6">
    <source>
        <dbReference type="ARBA" id="ARBA00022705"/>
    </source>
</evidence>
<keyword evidence="15 20" id="KW-0040">ANK repeat</keyword>
<keyword evidence="17" id="KW-0010">Activator</keyword>
<dbReference type="FunFam" id="1.20.5.190:FF:000003">
    <property type="entry name" value="Calmodulin-binding transcription activator 2"/>
    <property type="match status" value="1"/>
</dbReference>
<evidence type="ECO:0000256" key="2">
    <source>
        <dbReference type="ARBA" id="ARBA00004123"/>
    </source>
</evidence>
<feature type="compositionally biased region" description="Low complexity" evidence="21">
    <location>
        <begin position="53"/>
        <end position="65"/>
    </location>
</feature>
<comment type="caution">
    <text evidence="23">The sequence shown here is derived from an EMBL/GenBank/DDBJ whole genome shotgun (WGS) entry which is preliminary data.</text>
</comment>
<dbReference type="Pfam" id="PF00612">
    <property type="entry name" value="IQ"/>
    <property type="match status" value="2"/>
</dbReference>
<dbReference type="SUPFAM" id="SSF52540">
    <property type="entry name" value="P-loop containing nucleoside triphosphate hydrolases"/>
    <property type="match status" value="1"/>
</dbReference>
<dbReference type="InterPro" id="IPR016558">
    <property type="entry name" value="DNA_primase_lsu_euk"/>
</dbReference>
<dbReference type="GO" id="GO:0003690">
    <property type="term" value="F:double-stranded DNA binding"/>
    <property type="evidence" value="ECO:0007669"/>
    <property type="project" value="TreeGrafter"/>
</dbReference>
<name>A0A5N6LTB5_9ASTR</name>
<evidence type="ECO:0000256" key="10">
    <source>
        <dbReference type="ARBA" id="ARBA00022860"/>
    </source>
</evidence>
<dbReference type="InterPro" id="IPR027417">
    <property type="entry name" value="P-loop_NTPase"/>
</dbReference>
<dbReference type="SUPFAM" id="SSF81296">
    <property type="entry name" value="E set domains"/>
    <property type="match status" value="1"/>
</dbReference>
<dbReference type="EMBL" id="SZYD01000018">
    <property type="protein sequence ID" value="KAD2804032.1"/>
    <property type="molecule type" value="Genomic_DNA"/>
</dbReference>
<dbReference type="Gene3D" id="1.25.40.20">
    <property type="entry name" value="Ankyrin repeat-containing domain"/>
    <property type="match status" value="1"/>
</dbReference>
<dbReference type="Pfam" id="PF26466">
    <property type="entry name" value="DNA_primase_lrg_N"/>
    <property type="match status" value="1"/>
</dbReference>
<evidence type="ECO:0000256" key="1">
    <source>
        <dbReference type="ARBA" id="ARBA00001966"/>
    </source>
</evidence>
<dbReference type="InterPro" id="IPR005559">
    <property type="entry name" value="CG-1_dom"/>
</dbReference>
<dbReference type="GO" id="GO:0005516">
    <property type="term" value="F:calmodulin binding"/>
    <property type="evidence" value="ECO:0007669"/>
    <property type="project" value="UniProtKB-KW"/>
</dbReference>
<evidence type="ECO:0000256" key="13">
    <source>
        <dbReference type="ARBA" id="ARBA00023015"/>
    </source>
</evidence>
<keyword evidence="5" id="KW-0639">Primosome</keyword>
<keyword evidence="9" id="KW-0106">Calcium</keyword>
<dbReference type="Pfam" id="PF12796">
    <property type="entry name" value="Ank_2"/>
    <property type="match status" value="1"/>
</dbReference>
<evidence type="ECO:0000313" key="23">
    <source>
        <dbReference type="EMBL" id="KAD2804032.1"/>
    </source>
</evidence>